<evidence type="ECO:0000256" key="3">
    <source>
        <dbReference type="ARBA" id="ARBA00022679"/>
    </source>
</evidence>
<keyword evidence="6" id="KW-0067">ATP-binding</keyword>
<evidence type="ECO:0000256" key="4">
    <source>
        <dbReference type="ARBA" id="ARBA00022741"/>
    </source>
</evidence>
<dbReference type="EMBL" id="DF237897">
    <property type="protein sequence ID" value="GAQ92215.1"/>
    <property type="molecule type" value="Genomic_DNA"/>
</dbReference>
<dbReference type="FunFam" id="3.30.200.20:FF:000046">
    <property type="entry name" value="Mitogen-activated protein kinase"/>
    <property type="match status" value="1"/>
</dbReference>
<reference evidence="9 10" key="1">
    <citation type="journal article" date="2014" name="Nat. Commun.">
        <title>Klebsormidium flaccidum genome reveals primary factors for plant terrestrial adaptation.</title>
        <authorList>
            <person name="Hori K."/>
            <person name="Maruyama F."/>
            <person name="Fujisawa T."/>
            <person name="Togashi T."/>
            <person name="Yamamoto N."/>
            <person name="Seo M."/>
            <person name="Sato S."/>
            <person name="Yamada T."/>
            <person name="Mori H."/>
            <person name="Tajima N."/>
            <person name="Moriyama T."/>
            <person name="Ikeuchi M."/>
            <person name="Watanabe M."/>
            <person name="Wada H."/>
            <person name="Kobayashi K."/>
            <person name="Saito M."/>
            <person name="Masuda T."/>
            <person name="Sasaki-Sekimoto Y."/>
            <person name="Mashiguchi K."/>
            <person name="Awai K."/>
            <person name="Shimojima M."/>
            <person name="Masuda S."/>
            <person name="Iwai M."/>
            <person name="Nobusawa T."/>
            <person name="Narise T."/>
            <person name="Kondo S."/>
            <person name="Saito H."/>
            <person name="Sato R."/>
            <person name="Murakawa M."/>
            <person name="Ihara Y."/>
            <person name="Oshima-Yamada Y."/>
            <person name="Ohtaka K."/>
            <person name="Satoh M."/>
            <person name="Sonobe K."/>
            <person name="Ishii M."/>
            <person name="Ohtani R."/>
            <person name="Kanamori-Sato M."/>
            <person name="Honoki R."/>
            <person name="Miyazaki D."/>
            <person name="Mochizuki H."/>
            <person name="Umetsu J."/>
            <person name="Higashi K."/>
            <person name="Shibata D."/>
            <person name="Kamiya Y."/>
            <person name="Sato N."/>
            <person name="Nakamura Y."/>
            <person name="Tabata S."/>
            <person name="Ida S."/>
            <person name="Kurokawa K."/>
            <person name="Ohta H."/>
        </authorList>
    </citation>
    <scope>NUCLEOTIDE SEQUENCE [LARGE SCALE GENOMIC DNA]</scope>
    <source>
        <strain evidence="9 10">NIES-2285</strain>
    </source>
</reference>
<keyword evidence="3" id="KW-0808">Transferase</keyword>
<keyword evidence="4" id="KW-0547">Nucleotide-binding</keyword>
<evidence type="ECO:0000256" key="6">
    <source>
        <dbReference type="ARBA" id="ARBA00022840"/>
    </source>
</evidence>
<proteinExistence type="inferred from homology"/>
<dbReference type="Gene3D" id="1.10.510.10">
    <property type="entry name" value="Transferase(Phosphotransferase) domain 1"/>
    <property type="match status" value="1"/>
</dbReference>
<protein>
    <submittedName>
        <fullName evidence="9">Mitogen-activated protein kinase</fullName>
    </submittedName>
</protein>
<evidence type="ECO:0000313" key="10">
    <source>
        <dbReference type="Proteomes" id="UP000054558"/>
    </source>
</evidence>
<keyword evidence="5 9" id="KW-0418">Kinase</keyword>
<dbReference type="STRING" id="105231.A0A1Y1IMT8"/>
<evidence type="ECO:0000256" key="5">
    <source>
        <dbReference type="ARBA" id="ARBA00022777"/>
    </source>
</evidence>
<dbReference type="GO" id="GO:0004707">
    <property type="term" value="F:MAP kinase activity"/>
    <property type="evidence" value="ECO:0007669"/>
    <property type="project" value="InterPro"/>
</dbReference>
<dbReference type="Pfam" id="PF00069">
    <property type="entry name" value="Pkinase"/>
    <property type="match status" value="1"/>
</dbReference>
<feature type="compositionally biased region" description="Low complexity" evidence="7">
    <location>
        <begin position="195"/>
        <end position="212"/>
    </location>
</feature>
<feature type="domain" description="Protein kinase" evidence="8">
    <location>
        <begin position="722"/>
        <end position="1012"/>
    </location>
</feature>
<dbReference type="GO" id="GO:0005737">
    <property type="term" value="C:cytoplasm"/>
    <property type="evidence" value="ECO:0000318"/>
    <property type="project" value="GO_Central"/>
</dbReference>
<dbReference type="InterPro" id="IPR003527">
    <property type="entry name" value="MAP_kinase_CS"/>
</dbReference>
<dbReference type="PROSITE" id="PS01351">
    <property type="entry name" value="MAPK"/>
    <property type="match status" value="1"/>
</dbReference>
<feature type="compositionally biased region" description="Low complexity" evidence="7">
    <location>
        <begin position="621"/>
        <end position="636"/>
    </location>
</feature>
<dbReference type="SUPFAM" id="SSF56112">
    <property type="entry name" value="Protein kinase-like (PK-like)"/>
    <property type="match status" value="1"/>
</dbReference>
<dbReference type="OrthoDB" id="192887at2759"/>
<keyword evidence="10" id="KW-1185">Reference proteome</keyword>
<evidence type="ECO:0000256" key="1">
    <source>
        <dbReference type="ARBA" id="ARBA00008832"/>
    </source>
</evidence>
<feature type="region of interest" description="Disordered" evidence="7">
    <location>
        <begin position="253"/>
        <end position="371"/>
    </location>
</feature>
<dbReference type="PROSITE" id="PS50011">
    <property type="entry name" value="PROTEIN_KINASE_DOM"/>
    <property type="match status" value="1"/>
</dbReference>
<sequence length="1063" mass="112163">MNSKEHPWRADSIAESIAGDLEDLLEIGDAPDVAAKPLPPLPPGVSPRDVLLFPGNKIFQGVDSPLTPIWMNASPGTPSWLKGAFPRTPTPQGVRELLRSPAWTLSPLRNSVRRAAQAEGQFAEVIISHSAQREKPMMPPHWQSLDMQRAAEPEAGGGGGALTNNRPFSVQSADLAGLLPTVVPISQGGPERTLPPRAAKAQPAAVLAQPAKPEVEVRPPQGGVHIVEQPHPRSGGAALLLERDSALLKGWAAQSAGTTSSGRRLDRADSGMTVSSNRLSGDRSGAKTPISQPRKHHTTEEVRRSAEGGGAEDPRGSILKRRAFKPLTSLVTKSPRAENNKAGPHRKRGFAAQDAGEEAAGEGGENLEEDEQMPDVQLAGLVPANSPFGPPALLPPWDATSPTTLLDGTSILSVISELNQARQARDAIAATALSPPFALVVPTTPAASMSVFGAIGGSKSVVANPGLVSANPVLLSANPPPHIGKTGVVASAAKPGAGNAPPLPEGLSSNRLDQVYLGGTANPSPLNPLGAQLATTPASSTGAPTADDLADLEAFLQDSIGGEVPSPSSPLLPGFGGGVTVPLGSLLTDLGVAGKSAETLGDSSWESIFGNAQAWQSVAEPSADAGGSSKGGAAPPENENPARTGDRKGEATVSTQGGAQRLERELSFRQKGEPPPVSPEGAAVNLAWLGEWQHQDAAVSPTHSDYVSFTICGNSFEIPAKFKPGKLVGRSQQGDVCAAILADCGEEFAIRKISDAFRDGAEARRTLREIRLLQHLKHDNIVAMKGVLPPPSLRNFRDVYIAFELMDSDLFHLLASEEPLSESHCQFFLYQLLRGLKYLHSANVLHRDLKPSSILVNAACDLKVCDFGAARPIFGAQWGDEGASEVVATRWYRPPELLLACSQTTPAVDVWSAGCVLAELLLKRPLFPGVDALHQLNLILEVLGSPSDAELAFVTSANARAFMRSLPRRQKVSWASIVPEGSEKALDLLDRMLTFDPGRRITVDAALAHPYLEHLHDPKDVPVAPQAFLYSDKLPSPAGPGKQALSIAEIQTTLYNESVSSWR</sequence>
<dbReference type="FunFam" id="1.10.510.10:FF:000098">
    <property type="entry name" value="Mitogen-activated protein kinase 1"/>
    <property type="match status" value="1"/>
</dbReference>
<dbReference type="CDD" id="cd07834">
    <property type="entry name" value="STKc_MAPK"/>
    <property type="match status" value="1"/>
</dbReference>
<dbReference type="AlphaFoldDB" id="A0A1Y1IMT8"/>
<dbReference type="OMA" id="ESWKGQF"/>
<evidence type="ECO:0000313" key="9">
    <source>
        <dbReference type="EMBL" id="GAQ92215.1"/>
    </source>
</evidence>
<keyword evidence="2" id="KW-0723">Serine/threonine-protein kinase</keyword>
<organism evidence="9 10">
    <name type="scientific">Klebsormidium nitens</name>
    <name type="common">Green alga</name>
    <name type="synonym">Ulothrix nitens</name>
    <dbReference type="NCBI Taxonomy" id="105231"/>
    <lineage>
        <taxon>Eukaryota</taxon>
        <taxon>Viridiplantae</taxon>
        <taxon>Streptophyta</taxon>
        <taxon>Klebsormidiophyceae</taxon>
        <taxon>Klebsormidiales</taxon>
        <taxon>Klebsormidiaceae</taxon>
        <taxon>Klebsormidium</taxon>
    </lineage>
</organism>
<dbReference type="InterPro" id="IPR050117">
    <property type="entry name" value="MAPK"/>
</dbReference>
<dbReference type="InterPro" id="IPR000719">
    <property type="entry name" value="Prot_kinase_dom"/>
</dbReference>
<dbReference type="GO" id="GO:0005524">
    <property type="term" value="F:ATP binding"/>
    <property type="evidence" value="ECO:0007669"/>
    <property type="project" value="UniProtKB-KW"/>
</dbReference>
<dbReference type="PANTHER" id="PTHR24055">
    <property type="entry name" value="MITOGEN-ACTIVATED PROTEIN KINASE"/>
    <property type="match status" value="1"/>
</dbReference>
<comment type="similarity">
    <text evidence="1">Belongs to the protein kinase superfamily. CMGC Ser/Thr protein kinase family. MAP kinase subfamily.</text>
</comment>
<feature type="region of interest" description="Disordered" evidence="7">
    <location>
        <begin position="187"/>
        <end position="218"/>
    </location>
</feature>
<dbReference type="GO" id="GO:0005634">
    <property type="term" value="C:nucleus"/>
    <property type="evidence" value="ECO:0000318"/>
    <property type="project" value="GO_Central"/>
</dbReference>
<feature type="region of interest" description="Disordered" evidence="7">
    <location>
        <begin position="617"/>
        <end position="661"/>
    </location>
</feature>
<dbReference type="GO" id="GO:0035556">
    <property type="term" value="P:intracellular signal transduction"/>
    <property type="evidence" value="ECO:0000318"/>
    <property type="project" value="GO_Central"/>
</dbReference>
<name>A0A1Y1IMT8_KLENI</name>
<gene>
    <name evidence="9" type="ORF">KFL_009480020</name>
</gene>
<dbReference type="InterPro" id="IPR011009">
    <property type="entry name" value="Kinase-like_dom_sf"/>
</dbReference>
<accession>A0A1Y1IMT8</accession>
<evidence type="ECO:0000259" key="8">
    <source>
        <dbReference type="PROSITE" id="PS50011"/>
    </source>
</evidence>
<dbReference type="Gene3D" id="3.30.200.20">
    <property type="entry name" value="Phosphorylase Kinase, domain 1"/>
    <property type="match status" value="1"/>
</dbReference>
<dbReference type="Proteomes" id="UP000054558">
    <property type="component" value="Unassembled WGS sequence"/>
</dbReference>
<dbReference type="GO" id="GO:0004674">
    <property type="term" value="F:protein serine/threonine kinase activity"/>
    <property type="evidence" value="ECO:0000318"/>
    <property type="project" value="GO_Central"/>
</dbReference>
<evidence type="ECO:0000256" key="2">
    <source>
        <dbReference type="ARBA" id="ARBA00022527"/>
    </source>
</evidence>
<feature type="compositionally biased region" description="Acidic residues" evidence="7">
    <location>
        <begin position="355"/>
        <end position="371"/>
    </location>
</feature>
<evidence type="ECO:0000256" key="7">
    <source>
        <dbReference type="SAM" id="MobiDB-lite"/>
    </source>
</evidence>